<organism evidence="2 3">
    <name type="scientific">Legionella israelensis</name>
    <dbReference type="NCBI Taxonomy" id="454"/>
    <lineage>
        <taxon>Bacteria</taxon>
        <taxon>Pseudomonadati</taxon>
        <taxon>Pseudomonadota</taxon>
        <taxon>Gammaproteobacteria</taxon>
        <taxon>Legionellales</taxon>
        <taxon>Legionellaceae</taxon>
        <taxon>Legionella</taxon>
    </lineage>
</organism>
<dbReference type="Proteomes" id="UP000295517">
    <property type="component" value="Chromosome"/>
</dbReference>
<name>A0AAX1EFX8_9GAMM</name>
<dbReference type="PROSITE" id="PS51273">
    <property type="entry name" value="GATASE_TYPE_1"/>
    <property type="match status" value="1"/>
</dbReference>
<evidence type="ECO:0000259" key="1">
    <source>
        <dbReference type="Pfam" id="PF00117"/>
    </source>
</evidence>
<dbReference type="InterPro" id="IPR017926">
    <property type="entry name" value="GATASE"/>
</dbReference>
<protein>
    <submittedName>
        <fullName evidence="2">Glutamine amidotransferase</fullName>
    </submittedName>
</protein>
<dbReference type="SUPFAM" id="SSF52317">
    <property type="entry name" value="Class I glutamine amidotransferase-like"/>
    <property type="match status" value="1"/>
</dbReference>
<dbReference type="PANTHER" id="PTHR42695:SF5">
    <property type="entry name" value="GLUTAMINE AMIDOTRANSFERASE YLR126C-RELATED"/>
    <property type="match status" value="1"/>
</dbReference>
<dbReference type="RefSeq" id="WP_135060322.1">
    <property type="nucleotide sequence ID" value="NZ_CP038254.1"/>
</dbReference>
<reference evidence="2 3" key="1">
    <citation type="submission" date="2019-03" db="EMBL/GenBank/DDBJ databases">
        <title>Diverse conjugative elements silence natural transformation in Legionella species.</title>
        <authorList>
            <person name="Durieux I."/>
            <person name="Ginevra C."/>
            <person name="Attaiech L."/>
            <person name="Picq K."/>
            <person name="Juan P.A."/>
            <person name="Jarraud S."/>
            <person name="Charpentier X."/>
        </authorList>
    </citation>
    <scope>NUCLEOTIDE SEQUENCE [LARGE SCALE GENOMIC DNA]</scope>
    <source>
        <strain evidence="2 3">HL-0427-4011</strain>
    </source>
</reference>
<dbReference type="Gene3D" id="3.40.50.880">
    <property type="match status" value="1"/>
</dbReference>
<dbReference type="GO" id="GO:0005829">
    <property type="term" value="C:cytosol"/>
    <property type="evidence" value="ECO:0007669"/>
    <property type="project" value="TreeGrafter"/>
</dbReference>
<gene>
    <name evidence="2" type="ORF">E3983_06625</name>
</gene>
<dbReference type="Pfam" id="PF00117">
    <property type="entry name" value="GATase"/>
    <property type="match status" value="1"/>
</dbReference>
<evidence type="ECO:0000313" key="2">
    <source>
        <dbReference type="EMBL" id="QBR84056.1"/>
    </source>
</evidence>
<feature type="domain" description="Glutamine amidotransferase" evidence="1">
    <location>
        <begin position="18"/>
        <end position="177"/>
    </location>
</feature>
<dbReference type="InterPro" id="IPR029062">
    <property type="entry name" value="Class_I_gatase-like"/>
</dbReference>
<dbReference type="InterPro" id="IPR044992">
    <property type="entry name" value="ChyE-like"/>
</dbReference>
<dbReference type="EMBL" id="CP038254">
    <property type="protein sequence ID" value="QBR84056.1"/>
    <property type="molecule type" value="Genomic_DNA"/>
</dbReference>
<accession>A0AAX1EFX8</accession>
<dbReference type="PANTHER" id="PTHR42695">
    <property type="entry name" value="GLUTAMINE AMIDOTRANSFERASE YLR126C-RELATED"/>
    <property type="match status" value="1"/>
</dbReference>
<dbReference type="AlphaFoldDB" id="A0AAX1EFX8"/>
<evidence type="ECO:0000313" key="3">
    <source>
        <dbReference type="Proteomes" id="UP000295517"/>
    </source>
</evidence>
<proteinExistence type="predicted"/>
<sequence length="247" mass="28705">MARIVILQHSPYEPLGIIINTLKQKKMRLKYVNFHRNPDHSVKLQGYDGLIILGGNMNPDELEHYPHLTLEIKLIHQAIEKDIPVLGICLGSQLLNLALGGECYCLAKSEFGWSNIYKKSNHPLFTSFPECTKVFQWHRYASRVPNHTDVVLENEQCVQAFSYQKKHIGLQFHLEVDKHLISRWMHHPDYLTHLKSHIGPEEIETIRSDTKKELERSIQIGKKFFEDYSLLFDKKKYALSSGHAGRH</sequence>
<keyword evidence="2" id="KW-0315">Glutamine amidotransferase</keyword>
<dbReference type="CDD" id="cd01741">
    <property type="entry name" value="GATase1_1"/>
    <property type="match status" value="1"/>
</dbReference>